<evidence type="ECO:0000259" key="19">
    <source>
        <dbReference type="PROSITE" id="PS50132"/>
    </source>
</evidence>
<evidence type="ECO:0000256" key="1">
    <source>
        <dbReference type="ARBA" id="ARBA00004141"/>
    </source>
</evidence>
<dbReference type="InterPro" id="IPR036305">
    <property type="entry name" value="RGS_sf"/>
</dbReference>
<keyword evidence="14" id="KW-0175">Coiled coil</keyword>
<evidence type="ECO:0000256" key="3">
    <source>
        <dbReference type="ARBA" id="ARBA00022527"/>
    </source>
</evidence>
<keyword evidence="5" id="KW-0808">Transferase</keyword>
<evidence type="ECO:0000256" key="15">
    <source>
        <dbReference type="SAM" id="MobiDB-lite"/>
    </source>
</evidence>
<dbReference type="SUPFAM" id="SSF56112">
    <property type="entry name" value="Protein kinase-like (PK-like)"/>
    <property type="match status" value="1"/>
</dbReference>
<keyword evidence="17" id="KW-0732">Signal</keyword>
<name>A0A3Q3K0E7_MONAL</name>
<evidence type="ECO:0000256" key="17">
    <source>
        <dbReference type="SAM" id="SignalP"/>
    </source>
</evidence>
<dbReference type="Gene3D" id="1.10.510.10">
    <property type="entry name" value="Transferase(Phosphotransferase) domain 1"/>
    <property type="match status" value="1"/>
</dbReference>
<dbReference type="GO" id="GO:0007165">
    <property type="term" value="P:signal transduction"/>
    <property type="evidence" value="ECO:0007669"/>
    <property type="project" value="InterPro"/>
</dbReference>
<dbReference type="InterPro" id="IPR000719">
    <property type="entry name" value="Prot_kinase_dom"/>
</dbReference>
<dbReference type="Pfam" id="PF00999">
    <property type="entry name" value="Na_H_Exchanger"/>
    <property type="match status" value="1"/>
</dbReference>
<dbReference type="InterPro" id="IPR011009">
    <property type="entry name" value="Kinase-like_dom_sf"/>
</dbReference>
<sequence length="1220" mass="137686">MQVVCWLLCLGLAGTLAVLKKDQVAQHVITLYQSKGTIHGRSWVARNCKQLVGLLHQKNAVIKKLAAAADAVRRAQTLSEPEKHFQVHTLEVFQKELNESEHLVFQAVHSLQRALQGDYRDVVNIKETSRQRLEALREAAIKEEQEYVELVAAEKHQQEALKSALAQNKTLSILDEILEDVRKAADRLEEEIEEHVFDNNKQMKGVNVEAVLRVEEDEENGGKRKNKSKQKEVEDDLGLSMLIDSQNNQYVLTKPRDSTIPRADHHFIKDLVSLVMLSLPCGWMCTLVSLPPMFGYIICGVLLGPSGLNSIKSMVQVETLGEFGVFFTLFVVGLEFSPERLQKVWKTSVQGSCYLSLLMVGAGLLWGHILHIRPTQTVFISTCLSLSSTPLVSRFLAGGSRGDKEGELDYSSVLLGMLVMQDVQLGLFIAVMPTLIQAQSGDLDNFLFGSVRVLFLLAQVLVSLAVVLLLCLLFKLLLIGPYYKKLYAESKGNKEILVLGTAAYVFFMLMLTEFLDVSMELGCFLAGALLSTQGHLVTTEVKGCIEPIRDFLAIIFFASIGFHVFPTFVLYELTILLVLTLTLVIMKVPDFSLSFARFLPQFTSIMLSVLPLFLLVSNGRAGAVGDLASRLSAHTLYCRSWPRAGQRILFCFGQPCTPSWHHLQRVVANSAYISARRSFDGTANPASSRDKKYHSRLKLPHITVCEGLRETLDLGFQMVCVEQPIGKCLFQEFLDSNNDYKGPCHLWKDIEEYNMAEDEDRVKKASKILSRYMEPDSKYFCPFLPENGITKVKEKHTEAEDDLFSETMENVMDFLKEVPYTFFLDSMYLKRFLQWKWLEIQPVGEDWFLDFRILGKGGFGEVSACQMKATGKLYACKKLNKKRLKKRKGYEGAMVEKRILARVHSRFIVSLAYAFQSKTELCLVMTIMNGGDLRYHIYNVDENNPGFEEPRACYYAAQIILGLEHLHQKRIIYRDLKPENVLLDNQGNVRISDLGLAVELADDQFKIKGYAGTPGFMAPELLKGEEYDYSVDYFALGVTLYEFLAAKGPFRTRGEKVENKVLKKRILNDPVTYPEKFSENARSICEGLLCREVNKRLGFKNGSCDELRAHPFFSEINWRKLNAGILAPPFVPDSNTVYAKDIDQVGAFSTVRGVQLEDKDKDFFDEFSSGTVSIPWQEEMIEMGIYGKLTVWGPDGALPNDLRRESILEQPARSSTCAVS</sequence>
<keyword evidence="7 13" id="KW-0547">Nucleotide-binding</keyword>
<keyword evidence="9 13" id="KW-0067">ATP-binding</keyword>
<evidence type="ECO:0000256" key="7">
    <source>
        <dbReference type="ARBA" id="ARBA00022741"/>
    </source>
</evidence>
<dbReference type="GO" id="GO:0050254">
    <property type="term" value="F:rhodopsin kinase activity"/>
    <property type="evidence" value="ECO:0007669"/>
    <property type="project" value="InterPro"/>
</dbReference>
<dbReference type="AlphaFoldDB" id="A0A3Q3K0E7"/>
<feature type="chain" id="PRO_5018615427" description="G protein-coupled receptor kinase" evidence="17">
    <location>
        <begin position="18"/>
        <end position="1220"/>
    </location>
</feature>
<keyword evidence="8" id="KW-0418">Kinase</keyword>
<evidence type="ECO:0000256" key="6">
    <source>
        <dbReference type="ARBA" id="ARBA00022692"/>
    </source>
</evidence>
<comment type="similarity">
    <text evidence="2">Belongs to the protein kinase superfamily. AGC Ser/Thr protein kinase family. GPRK subfamily.</text>
</comment>
<reference evidence="21" key="2">
    <citation type="submission" date="2025-09" db="UniProtKB">
        <authorList>
            <consortium name="Ensembl"/>
        </authorList>
    </citation>
    <scope>IDENTIFICATION</scope>
</reference>
<evidence type="ECO:0000256" key="8">
    <source>
        <dbReference type="ARBA" id="ARBA00022777"/>
    </source>
</evidence>
<evidence type="ECO:0000256" key="9">
    <source>
        <dbReference type="ARBA" id="ARBA00022840"/>
    </source>
</evidence>
<feature type="domain" description="Protein kinase" evidence="18">
    <location>
        <begin position="848"/>
        <end position="1113"/>
    </location>
</feature>
<dbReference type="InterPro" id="IPR006153">
    <property type="entry name" value="Cation/H_exchanger_TM"/>
</dbReference>
<evidence type="ECO:0000256" key="16">
    <source>
        <dbReference type="SAM" id="Phobius"/>
    </source>
</evidence>
<dbReference type="Proteomes" id="UP000261600">
    <property type="component" value="Unplaced"/>
</dbReference>
<feature type="transmembrane region" description="Helical" evidence="16">
    <location>
        <begin position="353"/>
        <end position="372"/>
    </location>
</feature>
<evidence type="ECO:0000256" key="10">
    <source>
        <dbReference type="ARBA" id="ARBA00022989"/>
    </source>
</evidence>
<dbReference type="Ensembl" id="ENSMALT00000022985.1">
    <property type="protein sequence ID" value="ENSMALP00000022555.1"/>
    <property type="gene ID" value="ENSMALG00000015723.1"/>
</dbReference>
<feature type="transmembrane region" description="Helical" evidence="16">
    <location>
        <begin position="293"/>
        <end position="311"/>
    </location>
</feature>
<keyword evidence="6 16" id="KW-0812">Transmembrane</keyword>
<dbReference type="InterPro" id="IPR044926">
    <property type="entry name" value="RGS_subdomain_2"/>
</dbReference>
<dbReference type="Pfam" id="PF00069">
    <property type="entry name" value="Pkinase"/>
    <property type="match status" value="1"/>
</dbReference>
<proteinExistence type="inferred from homology"/>
<feature type="signal peptide" evidence="17">
    <location>
        <begin position="1"/>
        <end position="17"/>
    </location>
</feature>
<keyword evidence="22" id="KW-1185">Reference proteome</keyword>
<dbReference type="Gene3D" id="3.30.200.20">
    <property type="entry name" value="Phosphorylase Kinase, domain 1"/>
    <property type="match status" value="1"/>
</dbReference>
<protein>
    <recommendedName>
        <fullName evidence="23">G protein-coupled receptor kinase</fullName>
    </recommendedName>
</protein>
<evidence type="ECO:0000256" key="13">
    <source>
        <dbReference type="PROSITE-ProRule" id="PRU10141"/>
    </source>
</evidence>
<dbReference type="PANTHER" id="PTHR24355">
    <property type="entry name" value="G PROTEIN-COUPLED RECEPTOR KINASE/RIBOSOMAL PROTEIN S6 KINASE"/>
    <property type="match status" value="1"/>
</dbReference>
<dbReference type="InterPro" id="IPR000961">
    <property type="entry name" value="AGC-kinase_C"/>
</dbReference>
<dbReference type="InterPro" id="IPR000239">
    <property type="entry name" value="GPCR_kinase"/>
</dbReference>
<dbReference type="InterPro" id="IPR017441">
    <property type="entry name" value="Protein_kinase_ATP_BS"/>
</dbReference>
<dbReference type="GO" id="GO:0022400">
    <property type="term" value="P:regulation of opsin-mediated signaling pathway"/>
    <property type="evidence" value="ECO:0007669"/>
    <property type="project" value="InterPro"/>
</dbReference>
<evidence type="ECO:0000313" key="22">
    <source>
        <dbReference type="Proteomes" id="UP000261600"/>
    </source>
</evidence>
<dbReference type="STRING" id="43700.ENSMALP00000022555"/>
<feature type="active site" description="Proton acceptor" evidence="12">
    <location>
        <position position="975"/>
    </location>
</feature>
<keyword evidence="3" id="KW-0723">Serine/threonine-protein kinase</keyword>
<dbReference type="CDD" id="cd05608">
    <property type="entry name" value="STKc_GRK1"/>
    <property type="match status" value="1"/>
</dbReference>
<evidence type="ECO:0000256" key="12">
    <source>
        <dbReference type="PIRSR" id="PIRSR600239-51"/>
    </source>
</evidence>
<dbReference type="PRINTS" id="PR00717">
    <property type="entry name" value="GPCRKINASE"/>
</dbReference>
<feature type="region of interest" description="Disordered" evidence="15">
    <location>
        <begin position="214"/>
        <end position="233"/>
    </location>
</feature>
<dbReference type="PROSITE" id="PS00108">
    <property type="entry name" value="PROTEIN_KINASE_ST"/>
    <property type="match status" value="1"/>
</dbReference>
<evidence type="ECO:0008006" key="23">
    <source>
        <dbReference type="Google" id="ProtNLM"/>
    </source>
</evidence>
<dbReference type="GO" id="GO:1902600">
    <property type="term" value="P:proton transmembrane transport"/>
    <property type="evidence" value="ECO:0007669"/>
    <property type="project" value="InterPro"/>
</dbReference>
<feature type="transmembrane region" description="Helical" evidence="16">
    <location>
        <begin position="598"/>
        <end position="616"/>
    </location>
</feature>
<feature type="transmembrane region" description="Helical" evidence="16">
    <location>
        <begin position="408"/>
        <end position="433"/>
    </location>
</feature>
<dbReference type="PROSITE" id="PS50011">
    <property type="entry name" value="PROTEIN_KINASE_DOM"/>
    <property type="match status" value="1"/>
</dbReference>
<dbReference type="SUPFAM" id="SSF48097">
    <property type="entry name" value="Regulator of G-protein signaling, RGS"/>
    <property type="match status" value="1"/>
</dbReference>
<feature type="transmembrane region" description="Helical" evidence="16">
    <location>
        <begin position="378"/>
        <end position="396"/>
    </location>
</feature>
<dbReference type="Gene3D" id="1.20.1530.20">
    <property type="match status" value="1"/>
</dbReference>
<dbReference type="Gene3D" id="1.10.167.10">
    <property type="entry name" value="Regulator of G-protein Signalling 4, domain 2"/>
    <property type="match status" value="1"/>
</dbReference>
<keyword evidence="10 16" id="KW-1133">Transmembrane helix</keyword>
<dbReference type="GO" id="GO:0007601">
    <property type="term" value="P:visual perception"/>
    <property type="evidence" value="ECO:0007669"/>
    <property type="project" value="InterPro"/>
</dbReference>
<accession>A0A3Q3K0E7</accession>
<evidence type="ECO:0000259" key="20">
    <source>
        <dbReference type="PROSITE" id="PS51285"/>
    </source>
</evidence>
<dbReference type="InterPro" id="IPR037716">
    <property type="entry name" value="GRK1_dom"/>
</dbReference>
<feature type="transmembrane region" description="Helical" evidence="16">
    <location>
        <begin position="453"/>
        <end position="476"/>
    </location>
</feature>
<feature type="domain" description="RGS" evidence="19">
    <location>
        <begin position="721"/>
        <end position="833"/>
    </location>
</feature>
<evidence type="ECO:0000256" key="4">
    <source>
        <dbReference type="ARBA" id="ARBA00022553"/>
    </source>
</evidence>
<dbReference type="SMART" id="SM00220">
    <property type="entry name" value="S_TKc"/>
    <property type="match status" value="1"/>
</dbReference>
<feature type="coiled-coil region" evidence="14">
    <location>
        <begin position="125"/>
        <end position="198"/>
    </location>
</feature>
<reference evidence="21" key="1">
    <citation type="submission" date="2025-08" db="UniProtKB">
        <authorList>
            <consortium name="Ensembl"/>
        </authorList>
    </citation>
    <scope>IDENTIFICATION</scope>
</reference>
<comment type="subcellular location">
    <subcellularLocation>
        <location evidence="1">Membrane</location>
        <topology evidence="1">Multi-pass membrane protein</topology>
    </subcellularLocation>
</comment>
<feature type="domain" description="AGC-kinase C-terminal" evidence="20">
    <location>
        <begin position="1114"/>
        <end position="1179"/>
    </location>
</feature>
<evidence type="ECO:0000256" key="14">
    <source>
        <dbReference type="SAM" id="Coils"/>
    </source>
</evidence>
<dbReference type="SMART" id="SM00315">
    <property type="entry name" value="RGS"/>
    <property type="match status" value="1"/>
</dbReference>
<dbReference type="FunFam" id="1.10.510.10:FF:000074">
    <property type="entry name" value="G protein-coupled receptor kinase"/>
    <property type="match status" value="1"/>
</dbReference>
<evidence type="ECO:0000256" key="5">
    <source>
        <dbReference type="ARBA" id="ARBA00022679"/>
    </source>
</evidence>
<feature type="transmembrane region" description="Helical" evidence="16">
    <location>
        <begin position="568"/>
        <end position="586"/>
    </location>
</feature>
<dbReference type="InterPro" id="IPR008271">
    <property type="entry name" value="Ser/Thr_kinase_AS"/>
</dbReference>
<dbReference type="PROSITE" id="PS51285">
    <property type="entry name" value="AGC_KINASE_CTER"/>
    <property type="match status" value="1"/>
</dbReference>
<evidence type="ECO:0000259" key="18">
    <source>
        <dbReference type="PROSITE" id="PS50011"/>
    </source>
</evidence>
<dbReference type="Pfam" id="PF00615">
    <property type="entry name" value="RGS"/>
    <property type="match status" value="1"/>
</dbReference>
<keyword evidence="11 16" id="KW-0472">Membrane</keyword>
<feature type="binding site" evidence="13">
    <location>
        <position position="877"/>
    </location>
    <ligand>
        <name>ATP</name>
        <dbReference type="ChEBI" id="CHEBI:30616"/>
    </ligand>
</feature>
<dbReference type="PANTHER" id="PTHR24355:SF11">
    <property type="entry name" value="RHODOPSIN KINASE GRK1"/>
    <property type="match status" value="1"/>
</dbReference>
<keyword evidence="4" id="KW-0597">Phosphoprotein</keyword>
<organism evidence="21 22">
    <name type="scientific">Monopterus albus</name>
    <name type="common">Swamp eel</name>
    <dbReference type="NCBI Taxonomy" id="43700"/>
    <lineage>
        <taxon>Eukaryota</taxon>
        <taxon>Metazoa</taxon>
        <taxon>Chordata</taxon>
        <taxon>Craniata</taxon>
        <taxon>Vertebrata</taxon>
        <taxon>Euteleostomi</taxon>
        <taxon>Actinopterygii</taxon>
        <taxon>Neopterygii</taxon>
        <taxon>Teleostei</taxon>
        <taxon>Neoteleostei</taxon>
        <taxon>Acanthomorphata</taxon>
        <taxon>Anabantaria</taxon>
        <taxon>Synbranchiformes</taxon>
        <taxon>Synbranchidae</taxon>
        <taxon>Monopterus</taxon>
    </lineage>
</organism>
<dbReference type="InterPro" id="IPR016137">
    <property type="entry name" value="RGS"/>
</dbReference>
<dbReference type="PROSITE" id="PS00107">
    <property type="entry name" value="PROTEIN_KINASE_ATP"/>
    <property type="match status" value="1"/>
</dbReference>
<evidence type="ECO:0000313" key="21">
    <source>
        <dbReference type="Ensembl" id="ENSMALP00000022555.1"/>
    </source>
</evidence>
<dbReference type="GO" id="GO:0005737">
    <property type="term" value="C:cytoplasm"/>
    <property type="evidence" value="ECO:0007669"/>
    <property type="project" value="TreeGrafter"/>
</dbReference>
<feature type="transmembrane region" description="Helical" evidence="16">
    <location>
        <begin position="496"/>
        <end position="515"/>
    </location>
</feature>
<dbReference type="GO" id="GO:0016020">
    <property type="term" value="C:membrane"/>
    <property type="evidence" value="ECO:0007669"/>
    <property type="project" value="UniProtKB-SubCell"/>
</dbReference>
<evidence type="ECO:0000256" key="11">
    <source>
        <dbReference type="ARBA" id="ARBA00023136"/>
    </source>
</evidence>
<dbReference type="InterPro" id="IPR038770">
    <property type="entry name" value="Na+/solute_symporter_sf"/>
</dbReference>
<evidence type="ECO:0000256" key="2">
    <source>
        <dbReference type="ARBA" id="ARBA00009793"/>
    </source>
</evidence>
<dbReference type="GO" id="GO:0015297">
    <property type="term" value="F:antiporter activity"/>
    <property type="evidence" value="ECO:0007669"/>
    <property type="project" value="InterPro"/>
</dbReference>
<dbReference type="PROSITE" id="PS50132">
    <property type="entry name" value="RGS"/>
    <property type="match status" value="1"/>
</dbReference>
<dbReference type="GO" id="GO:0005524">
    <property type="term" value="F:ATP binding"/>
    <property type="evidence" value="ECO:0007669"/>
    <property type="project" value="UniProtKB-UniRule"/>
</dbReference>